<organism evidence="1 2">
    <name type="scientific">Gonapodya prolifera (strain JEL478)</name>
    <name type="common">Monoblepharis prolifera</name>
    <dbReference type="NCBI Taxonomy" id="1344416"/>
    <lineage>
        <taxon>Eukaryota</taxon>
        <taxon>Fungi</taxon>
        <taxon>Fungi incertae sedis</taxon>
        <taxon>Chytridiomycota</taxon>
        <taxon>Chytridiomycota incertae sedis</taxon>
        <taxon>Monoblepharidomycetes</taxon>
        <taxon>Monoblepharidales</taxon>
        <taxon>Gonapodyaceae</taxon>
        <taxon>Gonapodya</taxon>
    </lineage>
</organism>
<name>A0A139A3I5_GONPJ</name>
<dbReference type="EMBL" id="KQ965803">
    <property type="protein sequence ID" value="KXS11340.1"/>
    <property type="molecule type" value="Genomic_DNA"/>
</dbReference>
<protein>
    <submittedName>
        <fullName evidence="1">Uncharacterized protein</fullName>
    </submittedName>
</protein>
<reference evidence="1 2" key="1">
    <citation type="journal article" date="2015" name="Genome Biol. Evol.">
        <title>Phylogenomic analyses indicate that early fungi evolved digesting cell walls of algal ancestors of land plants.</title>
        <authorList>
            <person name="Chang Y."/>
            <person name="Wang S."/>
            <person name="Sekimoto S."/>
            <person name="Aerts A.L."/>
            <person name="Choi C."/>
            <person name="Clum A."/>
            <person name="LaButti K.M."/>
            <person name="Lindquist E.A."/>
            <person name="Yee Ngan C."/>
            <person name="Ohm R.A."/>
            <person name="Salamov A.A."/>
            <person name="Grigoriev I.V."/>
            <person name="Spatafora J.W."/>
            <person name="Berbee M.L."/>
        </authorList>
    </citation>
    <scope>NUCLEOTIDE SEQUENCE [LARGE SCALE GENOMIC DNA]</scope>
    <source>
        <strain evidence="1 2">JEL478</strain>
    </source>
</reference>
<sequence length="79" mass="9407">MFCRAVSEGEMICVRQIKYVHVKRKHHFRSKNTFGKHAGCILSTTRERRTSYMGYIHTHAHTHMEFDLSCIRKVIQKSR</sequence>
<evidence type="ECO:0000313" key="1">
    <source>
        <dbReference type="EMBL" id="KXS11340.1"/>
    </source>
</evidence>
<keyword evidence="2" id="KW-1185">Reference proteome</keyword>
<dbReference type="AlphaFoldDB" id="A0A139A3I5"/>
<evidence type="ECO:0000313" key="2">
    <source>
        <dbReference type="Proteomes" id="UP000070544"/>
    </source>
</evidence>
<dbReference type="Proteomes" id="UP000070544">
    <property type="component" value="Unassembled WGS sequence"/>
</dbReference>
<proteinExistence type="predicted"/>
<accession>A0A139A3I5</accession>
<gene>
    <name evidence="1" type="ORF">M427DRAFT_60755</name>
</gene>